<keyword evidence="4" id="KW-1185">Reference proteome</keyword>
<sequence>MVTRTTILDGLCFGEGPRWHDGRLWLSDLIGHQVLAVDVPDDLATPVKAETVVAEHADQLSGLGWLPDGDLLVVSMAERRVLRLRDGVLTTHADLAGLGRHHVNDMVVRSDGFAYVGQMGYDFHTHGSRPEPMPLIGIAPDGTARAVADDLNCANGMALSPDAGLLVVAESAARRLTAFDVATDGSLSGRRVFAALGDGDHPDGICLDAEGAVWVSCPVSRRFIRVREGGEVTDGIELPEGRRAIACVLGGGDRRTLLMVTAETLGDAEKSRELRAGRVEAARVAVPGAGRP</sequence>
<dbReference type="EMBL" id="JBEZFP010000175">
    <property type="protein sequence ID" value="MEU8139441.1"/>
    <property type="molecule type" value="Genomic_DNA"/>
</dbReference>
<dbReference type="InterPro" id="IPR011042">
    <property type="entry name" value="6-blade_b-propeller_TolB-like"/>
</dbReference>
<evidence type="ECO:0000313" key="4">
    <source>
        <dbReference type="Proteomes" id="UP001551482"/>
    </source>
</evidence>
<dbReference type="RefSeq" id="WP_358363542.1">
    <property type="nucleotide sequence ID" value="NZ_JBEZFP010000175.1"/>
</dbReference>
<dbReference type="Proteomes" id="UP001551482">
    <property type="component" value="Unassembled WGS sequence"/>
</dbReference>
<evidence type="ECO:0000259" key="2">
    <source>
        <dbReference type="Pfam" id="PF08450"/>
    </source>
</evidence>
<evidence type="ECO:0000313" key="3">
    <source>
        <dbReference type="EMBL" id="MEU8139441.1"/>
    </source>
</evidence>
<reference evidence="3 4" key="1">
    <citation type="submission" date="2024-06" db="EMBL/GenBank/DDBJ databases">
        <title>The Natural Products Discovery Center: Release of the First 8490 Sequenced Strains for Exploring Actinobacteria Biosynthetic Diversity.</title>
        <authorList>
            <person name="Kalkreuter E."/>
            <person name="Kautsar S.A."/>
            <person name="Yang D."/>
            <person name="Bader C.D."/>
            <person name="Teijaro C.N."/>
            <person name="Fluegel L."/>
            <person name="Davis C.M."/>
            <person name="Simpson J.R."/>
            <person name="Lauterbach L."/>
            <person name="Steele A.D."/>
            <person name="Gui C."/>
            <person name="Meng S."/>
            <person name="Li G."/>
            <person name="Viehrig K."/>
            <person name="Ye F."/>
            <person name="Su P."/>
            <person name="Kiefer A.F."/>
            <person name="Nichols A."/>
            <person name="Cepeda A.J."/>
            <person name="Yan W."/>
            <person name="Fan B."/>
            <person name="Jiang Y."/>
            <person name="Adhikari A."/>
            <person name="Zheng C.-J."/>
            <person name="Schuster L."/>
            <person name="Cowan T.M."/>
            <person name="Smanski M.J."/>
            <person name="Chevrette M.G."/>
            <person name="De Carvalho L.P.S."/>
            <person name="Shen B."/>
        </authorList>
    </citation>
    <scope>NUCLEOTIDE SEQUENCE [LARGE SCALE GENOMIC DNA]</scope>
    <source>
        <strain evidence="3 4">NPDC048946</strain>
    </source>
</reference>
<accession>A0ABV3DUK6</accession>
<dbReference type="InterPro" id="IPR013658">
    <property type="entry name" value="SGL"/>
</dbReference>
<dbReference type="Pfam" id="PF08450">
    <property type="entry name" value="SGL"/>
    <property type="match status" value="1"/>
</dbReference>
<gene>
    <name evidence="3" type="ORF">AB0C36_38825</name>
</gene>
<name>A0ABV3DUK6_9ACTN</name>
<dbReference type="Gene3D" id="2.120.10.30">
    <property type="entry name" value="TolB, C-terminal domain"/>
    <property type="match status" value="1"/>
</dbReference>
<comment type="caution">
    <text evidence="3">The sequence shown here is derived from an EMBL/GenBank/DDBJ whole genome shotgun (WGS) entry which is preliminary data.</text>
</comment>
<dbReference type="PRINTS" id="PR01790">
    <property type="entry name" value="SMP30FAMILY"/>
</dbReference>
<proteinExistence type="inferred from homology"/>
<protein>
    <submittedName>
        <fullName evidence="3">SMP-30/gluconolactonase/LRE family protein</fullName>
    </submittedName>
</protein>
<comment type="similarity">
    <text evidence="1">Belongs to the SMP-30/CGR1 family.</text>
</comment>
<feature type="domain" description="SMP-30/Gluconolactonase/LRE-like region" evidence="2">
    <location>
        <begin position="13"/>
        <end position="262"/>
    </location>
</feature>
<organism evidence="3 4">
    <name type="scientific">Streptodolium elevatio</name>
    <dbReference type="NCBI Taxonomy" id="3157996"/>
    <lineage>
        <taxon>Bacteria</taxon>
        <taxon>Bacillati</taxon>
        <taxon>Actinomycetota</taxon>
        <taxon>Actinomycetes</taxon>
        <taxon>Kitasatosporales</taxon>
        <taxon>Streptomycetaceae</taxon>
        <taxon>Streptodolium</taxon>
    </lineage>
</organism>
<evidence type="ECO:0000256" key="1">
    <source>
        <dbReference type="ARBA" id="ARBA00008853"/>
    </source>
</evidence>
<dbReference type="InterPro" id="IPR005511">
    <property type="entry name" value="SMP-30"/>
</dbReference>
<dbReference type="PANTHER" id="PTHR10907">
    <property type="entry name" value="REGUCALCIN"/>
    <property type="match status" value="1"/>
</dbReference>
<dbReference type="SUPFAM" id="SSF63829">
    <property type="entry name" value="Calcium-dependent phosphotriesterase"/>
    <property type="match status" value="1"/>
</dbReference>
<dbReference type="PANTHER" id="PTHR10907:SF47">
    <property type="entry name" value="REGUCALCIN"/>
    <property type="match status" value="1"/>
</dbReference>